<evidence type="ECO:0000313" key="3">
    <source>
        <dbReference type="Proteomes" id="UP000463939"/>
    </source>
</evidence>
<keyword evidence="1" id="KW-0732">Signal</keyword>
<organism evidence="2 3">
    <name type="scientific">Sulfuriferula nivalis</name>
    <dbReference type="NCBI Taxonomy" id="2675298"/>
    <lineage>
        <taxon>Bacteria</taxon>
        <taxon>Pseudomonadati</taxon>
        <taxon>Pseudomonadota</taxon>
        <taxon>Betaproteobacteria</taxon>
        <taxon>Nitrosomonadales</taxon>
        <taxon>Sulfuricellaceae</taxon>
        <taxon>Sulfuriferula</taxon>
    </lineage>
</organism>
<evidence type="ECO:0000313" key="2">
    <source>
        <dbReference type="EMBL" id="BBP01660.1"/>
    </source>
</evidence>
<dbReference type="AlphaFoldDB" id="A0A809SIC0"/>
<reference evidence="3" key="1">
    <citation type="submission" date="2019-11" db="EMBL/GenBank/DDBJ databases">
        <title>Isolation and characterization of a novel species in the genus Sulfuriferula.</title>
        <authorList>
            <person name="Mochizuki J."/>
            <person name="Kojima H."/>
            <person name="Fukui M."/>
        </authorList>
    </citation>
    <scope>NUCLEOTIDE SEQUENCE [LARGE SCALE GENOMIC DNA]</scope>
    <source>
        <strain evidence="3">SGTM</strain>
    </source>
</reference>
<feature type="signal peptide" evidence="1">
    <location>
        <begin position="1"/>
        <end position="25"/>
    </location>
</feature>
<sequence>MMLNIIKRCLVTMLLLGAYSQIVYADTPAQQKTIQGNTEWPFRYFAEGHNGMPTMACEGGNKLICDIKPSIYIQEAGSGEGLTPYAAYVYYFDHFGNVLDPETKQLTQWGGKYEPVPNHAHLYKVSLWEKTDSNPDNFHLLGYYDPIKDRFYGKFNEADDDKPYVYNFGSSERNVSTRCAPKNDCRNLNNKVIDVTDYDSDDAPMPDQFVGYRRFIDPIKPVIALNADTWYCFIDCPNNQPAGILTDKSLIPHHNWK</sequence>
<keyword evidence="3" id="KW-1185">Reference proteome</keyword>
<evidence type="ECO:0008006" key="4">
    <source>
        <dbReference type="Google" id="ProtNLM"/>
    </source>
</evidence>
<dbReference type="KEGG" id="sniv:SFSGTM_23680"/>
<gene>
    <name evidence="2" type="ORF">SFSGTM_23680</name>
</gene>
<name>A0A809SIC0_9PROT</name>
<dbReference type="Proteomes" id="UP000463939">
    <property type="component" value="Chromosome"/>
</dbReference>
<evidence type="ECO:0000256" key="1">
    <source>
        <dbReference type="SAM" id="SignalP"/>
    </source>
</evidence>
<dbReference type="RefSeq" id="WP_162085401.1">
    <property type="nucleotide sequence ID" value="NZ_AP021881.1"/>
</dbReference>
<feature type="chain" id="PRO_5032489536" description="YHYH domain-containing protein" evidence="1">
    <location>
        <begin position="26"/>
        <end position="257"/>
    </location>
</feature>
<dbReference type="EMBL" id="AP021881">
    <property type="protein sequence ID" value="BBP01660.1"/>
    <property type="molecule type" value="Genomic_DNA"/>
</dbReference>
<proteinExistence type="predicted"/>
<accession>A0A809SIC0</accession>
<protein>
    <recommendedName>
        <fullName evidence="4">YHYH domain-containing protein</fullName>
    </recommendedName>
</protein>